<evidence type="ECO:0000313" key="1">
    <source>
        <dbReference type="EnsemblPlants" id="AVESA.00010b.r2.3CG0452920.1.CDS"/>
    </source>
</evidence>
<accession>A0ACD5VI01</accession>
<organism evidence="1 2">
    <name type="scientific">Avena sativa</name>
    <name type="common">Oat</name>
    <dbReference type="NCBI Taxonomy" id="4498"/>
    <lineage>
        <taxon>Eukaryota</taxon>
        <taxon>Viridiplantae</taxon>
        <taxon>Streptophyta</taxon>
        <taxon>Embryophyta</taxon>
        <taxon>Tracheophyta</taxon>
        <taxon>Spermatophyta</taxon>
        <taxon>Magnoliopsida</taxon>
        <taxon>Liliopsida</taxon>
        <taxon>Poales</taxon>
        <taxon>Poaceae</taxon>
        <taxon>BOP clade</taxon>
        <taxon>Pooideae</taxon>
        <taxon>Poodae</taxon>
        <taxon>Poeae</taxon>
        <taxon>Poeae Chloroplast Group 1 (Aveneae type)</taxon>
        <taxon>Aveninae</taxon>
        <taxon>Avena</taxon>
    </lineage>
</organism>
<dbReference type="Proteomes" id="UP001732700">
    <property type="component" value="Chromosome 3C"/>
</dbReference>
<keyword evidence="2" id="KW-1185">Reference proteome</keyword>
<dbReference type="EnsemblPlants" id="AVESA.00010b.r2.3CG0452920.1">
    <property type="protein sequence ID" value="AVESA.00010b.r2.3CG0452920.1.CDS"/>
    <property type="gene ID" value="AVESA.00010b.r2.3CG0452920"/>
</dbReference>
<evidence type="ECO:0000313" key="2">
    <source>
        <dbReference type="Proteomes" id="UP001732700"/>
    </source>
</evidence>
<reference evidence="1" key="2">
    <citation type="submission" date="2025-09" db="UniProtKB">
        <authorList>
            <consortium name="EnsemblPlants"/>
        </authorList>
    </citation>
    <scope>IDENTIFICATION</scope>
</reference>
<protein>
    <submittedName>
        <fullName evidence="1">Uncharacterized protein</fullName>
    </submittedName>
</protein>
<proteinExistence type="predicted"/>
<sequence length="497" mass="52022">MAPVFPLILVLLLSSRCRVGSSDEDAGEAVGYMDDVPASSLKHVAADHGSVCSGHKGGTMPSSSMGTWVPLNRPHGPCSPPSKSNATTSRAVMVDDMLLWDQDRANYILGQLSDDGAGREIIGINGHNSTTVGTYTVNNALLVDGEYGTMAQAGGNMSQSAAAGGGSRGGLSQTVVIDTSSDIPWVQCLPCPSPQCHLQKDRLYDPTRSSTYAPISCASPACALLGTRYSNGCSPTSQQCQYTVAYGDGAATTGTYVTDRLTLGPNIVVPNFRFGCSHAVRGSFSDQTAGTLALGGGRQSLLAQTARTFGNAFSYCVPAPSASGFLSMGGPTVAASSFARTPLVRIPRNPTFYLVRLRAITVAGRRLSVPPAVFSAGSVMDSSIIITRLPPTAYRALRAAFRTAMSMYPLTAPRPGLDTCYDFLRFPTVRVPRISLVFDAGAVLQLDRTSVMLDGCLAFAASPSDGAVGFIGNVQQQTYEVLYDVGGRSVGFRGGAC</sequence>
<name>A0ACD5VI01_AVESA</name>
<reference evidence="1" key="1">
    <citation type="submission" date="2021-05" db="EMBL/GenBank/DDBJ databases">
        <authorList>
            <person name="Scholz U."/>
            <person name="Mascher M."/>
            <person name="Fiebig A."/>
        </authorList>
    </citation>
    <scope>NUCLEOTIDE SEQUENCE [LARGE SCALE GENOMIC DNA]</scope>
</reference>